<evidence type="ECO:0000313" key="3">
    <source>
        <dbReference type="EMBL" id="ADI38169.1"/>
    </source>
</evidence>
<dbReference type="OrthoDB" id="22002at2"/>
<protein>
    <submittedName>
        <fullName evidence="3">Putative membrane-associated protein</fullName>
    </submittedName>
</protein>
<dbReference type="STRING" id="716544.wcw_0802"/>
<dbReference type="AlphaFoldDB" id="D6YVK8"/>
<dbReference type="eggNOG" id="ENOG503385Z">
    <property type="taxonomic scope" value="Bacteria"/>
</dbReference>
<keyword evidence="1" id="KW-0812">Transmembrane</keyword>
<dbReference type="EMBL" id="CP001928">
    <property type="protein sequence ID" value="ADI38169.1"/>
    <property type="molecule type" value="Genomic_DNA"/>
</dbReference>
<accession>D6YVK8</accession>
<sequence>MEFSTQYTILTIIISALLGFAVSAMADNRGRDGRIWFFLGFCFGLLALAALFILPNLANQEKEEGVEELLLSESAVEEAESKQWYYLEGEASQIGPLKFEELHKLFQDKKISSTTYVWSEGMEEWKTVEECRLFTS</sequence>
<dbReference type="InterPro" id="IPR025640">
    <property type="entry name" value="GYF_2"/>
</dbReference>
<keyword evidence="1" id="KW-0472">Membrane</keyword>
<dbReference type="Proteomes" id="UP000001505">
    <property type="component" value="Chromosome"/>
</dbReference>
<name>D6YVK8_WADCW</name>
<evidence type="ECO:0000259" key="2">
    <source>
        <dbReference type="Pfam" id="PF14237"/>
    </source>
</evidence>
<dbReference type="Pfam" id="PF14237">
    <property type="entry name" value="GYF_2"/>
    <property type="match status" value="1"/>
</dbReference>
<evidence type="ECO:0000313" key="4">
    <source>
        <dbReference type="Proteomes" id="UP000001505"/>
    </source>
</evidence>
<dbReference type="KEGG" id="wch:wcw_0802"/>
<keyword evidence="4" id="KW-1185">Reference proteome</keyword>
<feature type="transmembrane region" description="Helical" evidence="1">
    <location>
        <begin position="6"/>
        <end position="26"/>
    </location>
</feature>
<organism evidence="3 4">
    <name type="scientific">Waddlia chondrophila (strain ATCC VR-1470 / WSU 86-1044)</name>
    <dbReference type="NCBI Taxonomy" id="716544"/>
    <lineage>
        <taxon>Bacteria</taxon>
        <taxon>Pseudomonadati</taxon>
        <taxon>Chlamydiota</taxon>
        <taxon>Chlamydiia</taxon>
        <taxon>Parachlamydiales</taxon>
        <taxon>Waddliaceae</taxon>
        <taxon>Waddlia</taxon>
    </lineage>
</organism>
<proteinExistence type="predicted"/>
<keyword evidence="1" id="KW-1133">Transmembrane helix</keyword>
<evidence type="ECO:0000256" key="1">
    <source>
        <dbReference type="SAM" id="Phobius"/>
    </source>
</evidence>
<feature type="domain" description="GYF" evidence="2">
    <location>
        <begin position="84"/>
        <end position="130"/>
    </location>
</feature>
<dbReference type="RefSeq" id="WP_013181887.1">
    <property type="nucleotide sequence ID" value="NC_014225.1"/>
</dbReference>
<dbReference type="HOGENOM" id="CLU_137244_0_0_0"/>
<reference evidence="3 4" key="1">
    <citation type="journal article" date="2010" name="PLoS ONE">
        <title>The Waddlia genome: a window into chlamydial biology.</title>
        <authorList>
            <person name="Bertelli C."/>
            <person name="Collyn F."/>
            <person name="Croxatto A."/>
            <person name="Ruckert C."/>
            <person name="Polkinghorne A."/>
            <person name="Kebbi-Beghdadi C."/>
            <person name="Goesmann A."/>
            <person name="Vaughan L."/>
            <person name="Greub G."/>
        </authorList>
    </citation>
    <scope>NUCLEOTIDE SEQUENCE [LARGE SCALE GENOMIC DNA]</scope>
    <source>
        <strain evidence="4">ATCC VR-1470 / WSU 86-1044</strain>
    </source>
</reference>
<feature type="transmembrane region" description="Helical" evidence="1">
    <location>
        <begin position="35"/>
        <end position="54"/>
    </location>
</feature>
<gene>
    <name evidence="3" type="ordered locus">wcw_0802</name>
</gene>